<proteinExistence type="predicted"/>
<evidence type="ECO:0000313" key="2">
    <source>
        <dbReference type="Proteomes" id="UP001201163"/>
    </source>
</evidence>
<reference evidence="1" key="1">
    <citation type="submission" date="2022-01" db="EMBL/GenBank/DDBJ databases">
        <title>Comparative genomics reveals a dynamic genome evolution in the ectomycorrhizal milk-cap (Lactarius) mushrooms.</title>
        <authorList>
            <consortium name="DOE Joint Genome Institute"/>
            <person name="Lebreton A."/>
            <person name="Tang N."/>
            <person name="Kuo A."/>
            <person name="LaButti K."/>
            <person name="Drula E."/>
            <person name="Barry K."/>
            <person name="Clum A."/>
            <person name="Lipzen A."/>
            <person name="Mousain D."/>
            <person name="Ng V."/>
            <person name="Wang R."/>
            <person name="Wang X."/>
            <person name="Dai Y."/>
            <person name="Henrissat B."/>
            <person name="Grigoriev I.V."/>
            <person name="Guerin-Laguette A."/>
            <person name="Yu F."/>
            <person name="Martin F.M."/>
        </authorList>
    </citation>
    <scope>NUCLEOTIDE SEQUENCE</scope>
    <source>
        <strain evidence="1">QP</strain>
    </source>
</reference>
<dbReference type="EMBL" id="JAKELL010000051">
    <property type="protein sequence ID" value="KAH8986903.1"/>
    <property type="molecule type" value="Genomic_DNA"/>
</dbReference>
<sequence>MPVGLAVGDISTFRKYVKNIGRAYQKRSVAMIQLCRLFVEISSGKPDQTDALRSLFDTVENALRSAVEAGKGRSDLADNAFATAEEQLDQYTLRYHAREQGVLGDVHDIIEDAAQKDSQIMKTYNRLSSRLGLSKADTPRSSSLVKVRFQILHSPTDRHLAPIVTCELGPEVNVSELLWTFSRLPEDQRVTLKQNPHFYLSRDLSDRPDNYDDKFVLKPLKDLKPEKDLVVLILSDRNGQIYFDYEKFSKTYGNIWKPHDAIILKDLQGTLEAANRISHNINGEVCIWQRGGDRPDEDLTEWTEVLSQALSAPDADWLIRSGTSPDEAFDIEVTGGWVNLLSLLFVSTFVDLGFRRNAALQSRNPSLLLYLGRAILSHPRRRARMFSHLSKTL</sequence>
<accession>A0AAD4LEU0</accession>
<evidence type="ECO:0000313" key="1">
    <source>
        <dbReference type="EMBL" id="KAH8986903.1"/>
    </source>
</evidence>
<gene>
    <name evidence="1" type="ORF">EDB92DRAFT_1222953</name>
</gene>
<dbReference type="AlphaFoldDB" id="A0AAD4LEU0"/>
<keyword evidence="2" id="KW-1185">Reference proteome</keyword>
<comment type="caution">
    <text evidence="1">The sequence shown here is derived from an EMBL/GenBank/DDBJ whole genome shotgun (WGS) entry which is preliminary data.</text>
</comment>
<dbReference type="Proteomes" id="UP001201163">
    <property type="component" value="Unassembled WGS sequence"/>
</dbReference>
<organism evidence="1 2">
    <name type="scientific">Lactarius akahatsu</name>
    <dbReference type="NCBI Taxonomy" id="416441"/>
    <lineage>
        <taxon>Eukaryota</taxon>
        <taxon>Fungi</taxon>
        <taxon>Dikarya</taxon>
        <taxon>Basidiomycota</taxon>
        <taxon>Agaricomycotina</taxon>
        <taxon>Agaricomycetes</taxon>
        <taxon>Russulales</taxon>
        <taxon>Russulaceae</taxon>
        <taxon>Lactarius</taxon>
    </lineage>
</organism>
<protein>
    <submittedName>
        <fullName evidence="1">Uncharacterized protein</fullName>
    </submittedName>
</protein>
<name>A0AAD4LEU0_9AGAM</name>